<organism evidence="3 4">
    <name type="scientific">Basidiobolus ranarum</name>
    <dbReference type="NCBI Taxonomy" id="34480"/>
    <lineage>
        <taxon>Eukaryota</taxon>
        <taxon>Fungi</taxon>
        <taxon>Fungi incertae sedis</taxon>
        <taxon>Zoopagomycota</taxon>
        <taxon>Entomophthoromycotina</taxon>
        <taxon>Basidiobolomycetes</taxon>
        <taxon>Basidiobolales</taxon>
        <taxon>Basidiobolaceae</taxon>
        <taxon>Basidiobolus</taxon>
    </lineage>
</organism>
<evidence type="ECO:0000256" key="1">
    <source>
        <dbReference type="ARBA" id="ARBA00022741"/>
    </source>
</evidence>
<accession>A0ABR2W9Y5</accession>
<dbReference type="SUPFAM" id="SSF56112">
    <property type="entry name" value="Protein kinase-like (PK-like)"/>
    <property type="match status" value="1"/>
</dbReference>
<gene>
    <name evidence="3" type="ORF">K7432_001252</name>
</gene>
<sequence length="247" mass="28406">MSFSECKSILARCLDPNRKRRISIADVYKHLFLSNVPPISMPFFDPFESISLPREIDPQVLIEMSACLYQGETQIQLSLEMELELGEEDKNFPERVLVKRSPVTSLYELISRSLELLDAEESDDDDSTVGLQTRYINEASLFIYLNHCVVTFSNEKAPLLLTKMIQFLDQHQLAYILDAKSKLICQHSPSLTEAHWSLVEKKTFSAKIKLSEVPRTNKTAVVIKRLTGDKKQFRLFRGFIKSVLEQM</sequence>
<keyword evidence="2" id="KW-0067">ATP-binding</keyword>
<dbReference type="EMBL" id="JASJQH010006902">
    <property type="protein sequence ID" value="KAK9728197.1"/>
    <property type="molecule type" value="Genomic_DNA"/>
</dbReference>
<evidence type="ECO:0000313" key="3">
    <source>
        <dbReference type="EMBL" id="KAK9728197.1"/>
    </source>
</evidence>
<dbReference type="InterPro" id="IPR028375">
    <property type="entry name" value="KA1/Ssp2_C"/>
</dbReference>
<reference evidence="3 4" key="1">
    <citation type="submission" date="2023-04" db="EMBL/GenBank/DDBJ databases">
        <title>Genome of Basidiobolus ranarum AG-B5.</title>
        <authorList>
            <person name="Stajich J.E."/>
            <person name="Carter-House D."/>
            <person name="Gryganskyi A."/>
        </authorList>
    </citation>
    <scope>NUCLEOTIDE SEQUENCE [LARGE SCALE GENOMIC DNA]</scope>
    <source>
        <strain evidence="3 4">AG-B5</strain>
    </source>
</reference>
<dbReference type="SUPFAM" id="SSF103243">
    <property type="entry name" value="KA1-like"/>
    <property type="match status" value="1"/>
</dbReference>
<dbReference type="Proteomes" id="UP001479436">
    <property type="component" value="Unassembled WGS sequence"/>
</dbReference>
<proteinExistence type="predicted"/>
<keyword evidence="4" id="KW-1185">Reference proteome</keyword>
<protein>
    <submittedName>
        <fullName evidence="3">Uncharacterized protein</fullName>
    </submittedName>
</protein>
<name>A0ABR2W9Y5_9FUNG</name>
<evidence type="ECO:0000256" key="2">
    <source>
        <dbReference type="ARBA" id="ARBA00022840"/>
    </source>
</evidence>
<dbReference type="InterPro" id="IPR011009">
    <property type="entry name" value="Kinase-like_dom_sf"/>
</dbReference>
<evidence type="ECO:0000313" key="4">
    <source>
        <dbReference type="Proteomes" id="UP001479436"/>
    </source>
</evidence>
<keyword evidence="1" id="KW-0547">Nucleotide-binding</keyword>
<comment type="caution">
    <text evidence="3">The sequence shown here is derived from an EMBL/GenBank/DDBJ whole genome shotgun (WGS) entry which is preliminary data.</text>
</comment>